<dbReference type="AlphaFoldDB" id="A0A835WAZ8"/>
<feature type="region of interest" description="Disordered" evidence="1">
    <location>
        <begin position="561"/>
        <end position="599"/>
    </location>
</feature>
<dbReference type="EMBL" id="JAEHOD010000030">
    <property type="protein sequence ID" value="KAG2444012.1"/>
    <property type="molecule type" value="Genomic_DNA"/>
</dbReference>
<name>A0A835WAZ8_9CHLO</name>
<feature type="compositionally biased region" description="Low complexity" evidence="1">
    <location>
        <begin position="584"/>
        <end position="599"/>
    </location>
</feature>
<comment type="caution">
    <text evidence="3">The sequence shown here is derived from an EMBL/GenBank/DDBJ whole genome shotgun (WGS) entry which is preliminary data.</text>
</comment>
<evidence type="ECO:0000259" key="2">
    <source>
        <dbReference type="Pfam" id="PF01764"/>
    </source>
</evidence>
<dbReference type="GO" id="GO:0030041">
    <property type="term" value="P:actin filament polymerization"/>
    <property type="evidence" value="ECO:0007669"/>
    <property type="project" value="TreeGrafter"/>
</dbReference>
<dbReference type="InterPro" id="IPR002921">
    <property type="entry name" value="Fungal_lipase-type"/>
</dbReference>
<evidence type="ECO:0000313" key="4">
    <source>
        <dbReference type="Proteomes" id="UP000613740"/>
    </source>
</evidence>
<sequence length="694" mass="70683">MSRHPLALTPVLLSQRSGEAEVKNRWCGFSYNEYCCQRRAYVTCRQRLSCTIAASPSPPRPGTPSPPPSPPEAGPDLRVKDADLGVELALPPPSPVLPPPAAPSWLPAAACAAVGAGCSADGRCVAAPAVAATASSAGAAAATTATTAAAGAAGAASMTSTFWDACPTEPAAAAAAGVAAGGSSSSARGPAGDMAAGWLELSRRSQTDGTSCGWTSCKWGGCGSGEVEVQTRWCGFAYAELCCRSRTAVTCARVLACTPAPSPPSPPPPPIPAGAPAPPSPPPRPPPSPSPPPPPRLLQPGGRLSLLARTPRAGPLSVWFAMHLCEMSYIKNEREGQEAWEARVRSHVVGELGAADVKFFSGRRAGGDAYLVATRDLVVLVFRGTDTAADDGDQVANIAAQLGSDVDTSFFGGGRVQVSAAYLNAYRELQEQEGLLRAVAQARGSPARPLWVAGHSLGGVMALYAAAALANAGSSVQAVFAFGALNSGETDWVRRYSALGLDGVTSIVRLSGDRLVELPVGHRQVNGAYLYLDRDGCPFSVSSSSSGSNITGAGRRRLRMGSTPRQIVGGLGGAAASRRRRLQQELQPSASSVPAAGAPVAPAASGIASPLQALGGGDSSGKAGAPFLQQAATATATATATTATAAASGTDARNALVDVLRPLGGTHGTRYYLQALAGCFPLDDPLQSLFRQHE</sequence>
<dbReference type="PANTHER" id="PTHR45691">
    <property type="entry name" value="PROTEIN DIAPHANOUS"/>
    <property type="match status" value="1"/>
</dbReference>
<feature type="domain" description="Fungal lipase-type" evidence="2">
    <location>
        <begin position="379"/>
        <end position="509"/>
    </location>
</feature>
<accession>A0A835WAZ8</accession>
<dbReference type="InterPro" id="IPR029058">
    <property type="entry name" value="AB_hydrolase_fold"/>
</dbReference>
<feature type="region of interest" description="Disordered" evidence="1">
    <location>
        <begin position="53"/>
        <end position="76"/>
    </location>
</feature>
<evidence type="ECO:0000313" key="3">
    <source>
        <dbReference type="EMBL" id="KAG2444012.1"/>
    </source>
</evidence>
<dbReference type="InterPro" id="IPR051412">
    <property type="entry name" value="Formin_Homology_Diaphanous_sf"/>
</dbReference>
<dbReference type="Pfam" id="PF01764">
    <property type="entry name" value="Lipase_3"/>
    <property type="match status" value="1"/>
</dbReference>
<dbReference type="GO" id="GO:0006629">
    <property type="term" value="P:lipid metabolic process"/>
    <property type="evidence" value="ECO:0007669"/>
    <property type="project" value="InterPro"/>
</dbReference>
<reference evidence="3" key="1">
    <citation type="journal article" date="2020" name="bioRxiv">
        <title>Comparative genomics of Chlamydomonas.</title>
        <authorList>
            <person name="Craig R.J."/>
            <person name="Hasan A.R."/>
            <person name="Ness R.W."/>
            <person name="Keightley P.D."/>
        </authorList>
    </citation>
    <scope>NUCLEOTIDE SEQUENCE</scope>
    <source>
        <strain evidence="3">CCAP 11/173</strain>
    </source>
</reference>
<feature type="compositionally biased region" description="Pro residues" evidence="1">
    <location>
        <begin position="56"/>
        <end position="73"/>
    </location>
</feature>
<dbReference type="Proteomes" id="UP000613740">
    <property type="component" value="Unassembled WGS sequence"/>
</dbReference>
<dbReference type="SUPFAM" id="SSF53474">
    <property type="entry name" value="alpha/beta-Hydrolases"/>
    <property type="match status" value="1"/>
</dbReference>
<feature type="region of interest" description="Disordered" evidence="1">
    <location>
        <begin position="259"/>
        <end position="298"/>
    </location>
</feature>
<gene>
    <name evidence="3" type="ORF">HYH02_009211</name>
</gene>
<protein>
    <recommendedName>
        <fullName evidence="2">Fungal lipase-type domain-containing protein</fullName>
    </recommendedName>
</protein>
<dbReference type="GO" id="GO:0005884">
    <property type="term" value="C:actin filament"/>
    <property type="evidence" value="ECO:0007669"/>
    <property type="project" value="TreeGrafter"/>
</dbReference>
<keyword evidence="4" id="KW-1185">Reference proteome</keyword>
<dbReference type="PANTHER" id="PTHR45691:SF6">
    <property type="entry name" value="PROTEIN DIAPHANOUS"/>
    <property type="match status" value="1"/>
</dbReference>
<evidence type="ECO:0000256" key="1">
    <source>
        <dbReference type="SAM" id="MobiDB-lite"/>
    </source>
</evidence>
<proteinExistence type="predicted"/>
<feature type="compositionally biased region" description="Pro residues" evidence="1">
    <location>
        <begin position="260"/>
        <end position="297"/>
    </location>
</feature>
<organism evidence="3 4">
    <name type="scientific">Chlamydomonas schloesseri</name>
    <dbReference type="NCBI Taxonomy" id="2026947"/>
    <lineage>
        <taxon>Eukaryota</taxon>
        <taxon>Viridiplantae</taxon>
        <taxon>Chlorophyta</taxon>
        <taxon>core chlorophytes</taxon>
        <taxon>Chlorophyceae</taxon>
        <taxon>CS clade</taxon>
        <taxon>Chlamydomonadales</taxon>
        <taxon>Chlamydomonadaceae</taxon>
        <taxon>Chlamydomonas</taxon>
    </lineage>
</organism>
<dbReference type="Gene3D" id="3.40.50.1820">
    <property type="entry name" value="alpha/beta hydrolase"/>
    <property type="match status" value="1"/>
</dbReference>